<feature type="chain" id="PRO_5027124082" evidence="2">
    <location>
        <begin position="21"/>
        <end position="348"/>
    </location>
</feature>
<evidence type="ECO:0000313" key="4">
    <source>
        <dbReference type="EMBL" id="NEY91914.1"/>
    </source>
</evidence>
<dbReference type="Pfam" id="PF05036">
    <property type="entry name" value="SPOR"/>
    <property type="match status" value="1"/>
</dbReference>
<dbReference type="SUPFAM" id="SSF110997">
    <property type="entry name" value="Sporulation related repeat"/>
    <property type="match status" value="1"/>
</dbReference>
<dbReference type="InterPro" id="IPR036680">
    <property type="entry name" value="SPOR-like_sf"/>
</dbReference>
<protein>
    <submittedName>
        <fullName evidence="4">SPOR domain-containing protein</fullName>
    </submittedName>
</protein>
<dbReference type="RefSeq" id="WP_164627771.1">
    <property type="nucleotide sequence ID" value="NZ_JAAIVJ010000016.1"/>
</dbReference>
<feature type="domain" description="SPOR" evidence="3">
    <location>
        <begin position="282"/>
        <end position="332"/>
    </location>
</feature>
<feature type="region of interest" description="Disordered" evidence="1">
    <location>
        <begin position="209"/>
        <end position="241"/>
    </location>
</feature>
<keyword evidence="2" id="KW-0732">Signal</keyword>
<name>A0A6M0QYL0_9RHOB</name>
<evidence type="ECO:0000256" key="2">
    <source>
        <dbReference type="SAM" id="SignalP"/>
    </source>
</evidence>
<dbReference type="EMBL" id="JAAIVJ010000016">
    <property type="protein sequence ID" value="NEY91914.1"/>
    <property type="molecule type" value="Genomic_DNA"/>
</dbReference>
<dbReference type="Proteomes" id="UP000477782">
    <property type="component" value="Unassembled WGS sequence"/>
</dbReference>
<sequence>MAGTALARVLLVVSATALLAGCQGEGSPFGKTAGPGDAAPEAAAALDAPAGAEGEVAPDAAARPVKGAAKSVKLVDRDVEAPEVFSVTDMALWDGRPSLGGVWVASPDAVDPERVILRNAENGKFVIGALFRRERDNPGPALQISSDAAAALGLLAGQPGKIGVTALRREEAPVTAPDASKPLLDAAETVETEATDPTAPGVEAALPAAGEAAAAPTPPKSKGFSLFKKKPKVTGGPVAPVVTSQPLDAGAATTAPTATAPASPAPAAAAPAAKAPAAAGLIQIGIFSVEANAKRAVDTLAKAGVAATVRAETSQGKAFWSVTAAGGSEALAKVKAAGFADAYMLKRG</sequence>
<reference evidence="4 5" key="1">
    <citation type="submission" date="2020-02" db="EMBL/GenBank/DDBJ databases">
        <authorList>
            <person name="Chen W.-M."/>
        </authorList>
    </citation>
    <scope>NUCLEOTIDE SEQUENCE [LARGE SCALE GENOMIC DNA]</scope>
    <source>
        <strain evidence="4 5">KMS-5</strain>
    </source>
</reference>
<evidence type="ECO:0000313" key="5">
    <source>
        <dbReference type="Proteomes" id="UP000477782"/>
    </source>
</evidence>
<dbReference type="InterPro" id="IPR007730">
    <property type="entry name" value="SPOR-like_dom"/>
</dbReference>
<accession>A0A6M0QYL0</accession>
<evidence type="ECO:0000256" key="1">
    <source>
        <dbReference type="SAM" id="MobiDB-lite"/>
    </source>
</evidence>
<dbReference type="GO" id="GO:0042834">
    <property type="term" value="F:peptidoglycan binding"/>
    <property type="evidence" value="ECO:0007669"/>
    <property type="project" value="InterPro"/>
</dbReference>
<evidence type="ECO:0000259" key="3">
    <source>
        <dbReference type="Pfam" id="PF05036"/>
    </source>
</evidence>
<proteinExistence type="predicted"/>
<organism evidence="4 5">
    <name type="scientific">Tabrizicola oligotrophica</name>
    <dbReference type="NCBI Taxonomy" id="2710650"/>
    <lineage>
        <taxon>Bacteria</taxon>
        <taxon>Pseudomonadati</taxon>
        <taxon>Pseudomonadota</taxon>
        <taxon>Alphaproteobacteria</taxon>
        <taxon>Rhodobacterales</taxon>
        <taxon>Paracoccaceae</taxon>
        <taxon>Tabrizicola</taxon>
    </lineage>
</organism>
<gene>
    <name evidence="4" type="ORF">G4Z14_16610</name>
</gene>
<comment type="caution">
    <text evidence="4">The sequence shown here is derived from an EMBL/GenBank/DDBJ whole genome shotgun (WGS) entry which is preliminary data.</text>
</comment>
<dbReference type="AlphaFoldDB" id="A0A6M0QYL0"/>
<keyword evidence="5" id="KW-1185">Reference proteome</keyword>
<feature type="signal peptide" evidence="2">
    <location>
        <begin position="1"/>
        <end position="20"/>
    </location>
</feature>